<feature type="region of interest" description="Disordered" evidence="2">
    <location>
        <begin position="1"/>
        <end position="27"/>
    </location>
</feature>
<dbReference type="InterPro" id="IPR050739">
    <property type="entry name" value="MFP"/>
</dbReference>
<evidence type="ECO:0000313" key="5">
    <source>
        <dbReference type="EMBL" id="RVU07915.1"/>
    </source>
</evidence>
<accession>A0A3S2YD14</accession>
<evidence type="ECO:0000313" key="6">
    <source>
        <dbReference type="Proteomes" id="UP000282837"/>
    </source>
</evidence>
<dbReference type="PRINTS" id="PR01490">
    <property type="entry name" value="RTXTOXIND"/>
</dbReference>
<evidence type="ECO:0000256" key="2">
    <source>
        <dbReference type="SAM" id="MobiDB-lite"/>
    </source>
</evidence>
<dbReference type="GO" id="GO:0055085">
    <property type="term" value="P:transmembrane transport"/>
    <property type="evidence" value="ECO:0007669"/>
    <property type="project" value="InterPro"/>
</dbReference>
<dbReference type="Proteomes" id="UP000282837">
    <property type="component" value="Unassembled WGS sequence"/>
</dbReference>
<organism evidence="5 6">
    <name type="scientific">Novosphingobium umbonatum</name>
    <dbReference type="NCBI Taxonomy" id="1908524"/>
    <lineage>
        <taxon>Bacteria</taxon>
        <taxon>Pseudomonadati</taxon>
        <taxon>Pseudomonadota</taxon>
        <taxon>Alphaproteobacteria</taxon>
        <taxon>Sphingomonadales</taxon>
        <taxon>Sphingomonadaceae</taxon>
        <taxon>Novosphingobium</taxon>
    </lineage>
</organism>
<dbReference type="EMBL" id="SACO01000001">
    <property type="protein sequence ID" value="RVU07915.1"/>
    <property type="molecule type" value="Genomic_DNA"/>
</dbReference>
<keyword evidence="1" id="KW-0175">Coiled coil</keyword>
<feature type="compositionally biased region" description="Low complexity" evidence="2">
    <location>
        <begin position="1"/>
        <end position="15"/>
    </location>
</feature>
<name>A0A3S2YD14_9SPHN</name>
<evidence type="ECO:0000256" key="1">
    <source>
        <dbReference type="SAM" id="Coils"/>
    </source>
</evidence>
<dbReference type="OrthoDB" id="9811754at2"/>
<feature type="domain" description="p-hydroxybenzoic acid efflux pump subunit AaeA-like beta-barrel" evidence="4">
    <location>
        <begin position="268"/>
        <end position="360"/>
    </location>
</feature>
<dbReference type="InterPro" id="IPR058634">
    <property type="entry name" value="AaeA-lik-b-barrel"/>
</dbReference>
<dbReference type="PANTHER" id="PTHR30386:SF24">
    <property type="entry name" value="MULTIDRUG RESISTANCE EFFLUX PUMP"/>
    <property type="match status" value="1"/>
</dbReference>
<keyword evidence="6" id="KW-1185">Reference proteome</keyword>
<feature type="domain" description="Multidrug resistance protein MdtA-like barrel-sandwich hybrid" evidence="3">
    <location>
        <begin position="67"/>
        <end position="263"/>
    </location>
</feature>
<reference evidence="5 6" key="1">
    <citation type="submission" date="2019-01" db="EMBL/GenBank/DDBJ databases">
        <authorList>
            <person name="Chen W.-M."/>
        </authorList>
    </citation>
    <scope>NUCLEOTIDE SEQUENCE [LARGE SCALE GENOMIC DNA]</scope>
    <source>
        <strain evidence="5 6">FSY-9</strain>
    </source>
</reference>
<proteinExistence type="predicted"/>
<dbReference type="AlphaFoldDB" id="A0A3S2YD14"/>
<feature type="coiled-coil region" evidence="1">
    <location>
        <begin position="173"/>
        <end position="214"/>
    </location>
</feature>
<dbReference type="RefSeq" id="WP_127705718.1">
    <property type="nucleotide sequence ID" value="NZ_SACO01000001.1"/>
</dbReference>
<dbReference type="Gene3D" id="2.40.50.100">
    <property type="match status" value="1"/>
</dbReference>
<dbReference type="Gene3D" id="2.40.30.170">
    <property type="match status" value="1"/>
</dbReference>
<dbReference type="Pfam" id="PF25917">
    <property type="entry name" value="BSH_RND"/>
    <property type="match status" value="1"/>
</dbReference>
<evidence type="ECO:0000259" key="4">
    <source>
        <dbReference type="Pfam" id="PF25963"/>
    </source>
</evidence>
<protein>
    <submittedName>
        <fullName evidence="5">HlyD family secretion protein</fullName>
    </submittedName>
</protein>
<dbReference type="PANTHER" id="PTHR30386">
    <property type="entry name" value="MEMBRANE FUSION SUBUNIT OF EMRAB-TOLC MULTIDRUG EFFLUX PUMP"/>
    <property type="match status" value="1"/>
</dbReference>
<dbReference type="SUPFAM" id="SSF111369">
    <property type="entry name" value="HlyD-like secretion proteins"/>
    <property type="match status" value="2"/>
</dbReference>
<comment type="caution">
    <text evidence="5">The sequence shown here is derived from an EMBL/GenBank/DDBJ whole genome shotgun (WGS) entry which is preliminary data.</text>
</comment>
<evidence type="ECO:0000259" key="3">
    <source>
        <dbReference type="Pfam" id="PF25917"/>
    </source>
</evidence>
<gene>
    <name evidence="5" type="ORF">EOE18_02250</name>
</gene>
<dbReference type="InterPro" id="IPR058625">
    <property type="entry name" value="MdtA-like_BSH"/>
</dbReference>
<sequence length="379" mass="39510">MAESVSPVPASPSSTDTDDTTPNPWPRRVGLVVGPLALIGGAYGLYSYETHGKFQQSTDDAFLQADAVTVAPKVGGYVEKVFVSDNQDVKAGDPLVQIDPRDYRAQSAQYEAQIGLAQAQADAAQAQLGEQEAAIAKADADVAAAQRAASFADAQVARYSPLASSGAESGEKLAQLRNEATQAAAKLASARASAQAAHRKIDTIKAQMEQAKAQGSGAKAQLSSAQVNLGSTLLRAAVDGRIGDKTVRLGQFVPAATRLMSVVPVSQLYVTANFKETQLGLMRAGQPVHIKLDALPDIEITGKVDSISPGTGAQFSLLPPQNATGNFTKVVQRVPVRISINASAELRKLLVPGMSVEVSVDTKGAKDALDALHGKDSAQ</sequence>
<feature type="coiled-coil region" evidence="1">
    <location>
        <begin position="107"/>
        <end position="148"/>
    </location>
</feature>
<dbReference type="Pfam" id="PF25963">
    <property type="entry name" value="Beta-barrel_AAEA"/>
    <property type="match status" value="1"/>
</dbReference>